<dbReference type="InterPro" id="IPR003661">
    <property type="entry name" value="HisK_dim/P_dom"/>
</dbReference>
<feature type="modified residue" description="4-aspartylphosphate" evidence="2">
    <location>
        <position position="970"/>
    </location>
</feature>
<reference evidence="8 9" key="1">
    <citation type="journal article" date="2019" name="Fungal Biol. Biotechnol.">
        <title>Draft genome sequence of fastidious pathogen Ceratobasidium theobromae, which causes vascular-streak dieback in Theobroma cacao.</title>
        <authorList>
            <person name="Ali S.S."/>
            <person name="Asman A."/>
            <person name="Shao J."/>
            <person name="Firmansyah A.P."/>
            <person name="Susilo A.W."/>
            <person name="Rosmana A."/>
            <person name="McMahon P."/>
            <person name="Junaid M."/>
            <person name="Guest D."/>
            <person name="Kheng T.Y."/>
            <person name="Meinhardt L.W."/>
            <person name="Bailey B.A."/>
        </authorList>
    </citation>
    <scope>NUCLEOTIDE SEQUENCE [LARGE SCALE GENOMIC DNA]</scope>
    <source>
        <strain evidence="8 9">CT2</strain>
    </source>
</reference>
<dbReference type="InterPro" id="IPR003594">
    <property type="entry name" value="HATPase_dom"/>
</dbReference>
<proteinExistence type="predicted"/>
<feature type="domain" description="Response regulatory" evidence="6">
    <location>
        <begin position="1555"/>
        <end position="1686"/>
    </location>
</feature>
<dbReference type="Gene3D" id="3.30.565.10">
    <property type="entry name" value="Histidine kinase-like ATPase, C-terminal domain"/>
    <property type="match status" value="2"/>
</dbReference>
<dbReference type="Pfam" id="PF13188">
    <property type="entry name" value="PAS_8"/>
    <property type="match status" value="1"/>
</dbReference>
<feature type="domain" description="Histidine kinase" evidence="5">
    <location>
        <begin position="1224"/>
        <end position="1505"/>
    </location>
</feature>
<name>A0A5N5QPH0_9AGAM</name>
<dbReference type="SMART" id="SM00091">
    <property type="entry name" value="PAS"/>
    <property type="match status" value="1"/>
</dbReference>
<evidence type="ECO:0000256" key="2">
    <source>
        <dbReference type="PROSITE-ProRule" id="PRU00169"/>
    </source>
</evidence>
<dbReference type="SMART" id="SM00388">
    <property type="entry name" value="HisKA"/>
    <property type="match status" value="1"/>
</dbReference>
<evidence type="ECO:0000256" key="3">
    <source>
        <dbReference type="SAM" id="Coils"/>
    </source>
</evidence>
<dbReference type="InterPro" id="IPR000014">
    <property type="entry name" value="PAS"/>
</dbReference>
<dbReference type="OrthoDB" id="60033at2759"/>
<dbReference type="Gene3D" id="1.10.287.130">
    <property type="match status" value="2"/>
</dbReference>
<evidence type="ECO:0008006" key="10">
    <source>
        <dbReference type="Google" id="ProtNLM"/>
    </source>
</evidence>
<dbReference type="InterPro" id="IPR011006">
    <property type="entry name" value="CheY-like_superfamily"/>
</dbReference>
<feature type="compositionally biased region" description="Basic and acidic residues" evidence="4">
    <location>
        <begin position="154"/>
        <end position="165"/>
    </location>
</feature>
<evidence type="ECO:0000313" key="8">
    <source>
        <dbReference type="EMBL" id="KAB5593498.1"/>
    </source>
</evidence>
<accession>A0A5N5QPH0</accession>
<organism evidence="8 9">
    <name type="scientific">Ceratobasidium theobromae</name>
    <dbReference type="NCBI Taxonomy" id="1582974"/>
    <lineage>
        <taxon>Eukaryota</taxon>
        <taxon>Fungi</taxon>
        <taxon>Dikarya</taxon>
        <taxon>Basidiomycota</taxon>
        <taxon>Agaricomycotina</taxon>
        <taxon>Agaricomycetes</taxon>
        <taxon>Cantharellales</taxon>
        <taxon>Ceratobasidiaceae</taxon>
        <taxon>Ceratobasidium</taxon>
    </lineage>
</organism>
<dbReference type="Gene3D" id="3.30.450.20">
    <property type="entry name" value="PAS domain"/>
    <property type="match status" value="2"/>
</dbReference>
<evidence type="ECO:0000256" key="1">
    <source>
        <dbReference type="ARBA" id="ARBA00022553"/>
    </source>
</evidence>
<dbReference type="PRINTS" id="PR00344">
    <property type="entry name" value="BCTRLSENSOR"/>
</dbReference>
<dbReference type="PANTHER" id="PTHR43547">
    <property type="entry name" value="TWO-COMPONENT HISTIDINE KINASE"/>
    <property type="match status" value="1"/>
</dbReference>
<feature type="region of interest" description="Disordered" evidence="4">
    <location>
        <begin position="1519"/>
        <end position="1551"/>
    </location>
</feature>
<evidence type="ECO:0000256" key="4">
    <source>
        <dbReference type="SAM" id="MobiDB-lite"/>
    </source>
</evidence>
<dbReference type="Pfam" id="PF02518">
    <property type="entry name" value="HATPase_c"/>
    <property type="match status" value="2"/>
</dbReference>
<dbReference type="InterPro" id="IPR005467">
    <property type="entry name" value="His_kinase_dom"/>
</dbReference>
<keyword evidence="1 2" id="KW-0597">Phosphoprotein</keyword>
<feature type="modified residue" description="4-aspartylphosphate" evidence="2">
    <location>
        <position position="1615"/>
    </location>
</feature>
<dbReference type="InterPro" id="IPR036097">
    <property type="entry name" value="HisK_dim/P_sf"/>
</dbReference>
<dbReference type="InterPro" id="IPR036890">
    <property type="entry name" value="HATPase_C_sf"/>
</dbReference>
<dbReference type="CDD" id="cd17546">
    <property type="entry name" value="REC_hyHK_CKI1_RcsC-like"/>
    <property type="match status" value="1"/>
</dbReference>
<evidence type="ECO:0000313" key="9">
    <source>
        <dbReference type="Proteomes" id="UP000383932"/>
    </source>
</evidence>
<dbReference type="EMBL" id="SSOP01000036">
    <property type="protein sequence ID" value="KAB5593498.1"/>
    <property type="molecule type" value="Genomic_DNA"/>
</dbReference>
<dbReference type="CDD" id="cd00130">
    <property type="entry name" value="PAS"/>
    <property type="match status" value="1"/>
</dbReference>
<dbReference type="PANTHER" id="PTHR43547:SF2">
    <property type="entry name" value="HYBRID SIGNAL TRANSDUCTION HISTIDINE KINASE C"/>
    <property type="match status" value="1"/>
</dbReference>
<dbReference type="FunFam" id="1.10.287.130:FF:000045">
    <property type="entry name" value="Two-component system sensor histidine kinase/response regulator"/>
    <property type="match status" value="1"/>
</dbReference>
<dbReference type="SUPFAM" id="SSF52172">
    <property type="entry name" value="CheY-like"/>
    <property type="match status" value="2"/>
</dbReference>
<feature type="domain" description="Histidine kinase" evidence="5">
    <location>
        <begin position="643"/>
        <end position="862"/>
    </location>
</feature>
<evidence type="ECO:0000259" key="7">
    <source>
        <dbReference type="PROSITE" id="PS50112"/>
    </source>
</evidence>
<dbReference type="GO" id="GO:0000155">
    <property type="term" value="F:phosphorelay sensor kinase activity"/>
    <property type="evidence" value="ECO:0007669"/>
    <property type="project" value="InterPro"/>
</dbReference>
<gene>
    <name evidence="8" type="ORF">CTheo_3046</name>
</gene>
<dbReference type="Proteomes" id="UP000383932">
    <property type="component" value="Unassembled WGS sequence"/>
</dbReference>
<evidence type="ECO:0000259" key="6">
    <source>
        <dbReference type="PROSITE" id="PS50110"/>
    </source>
</evidence>
<evidence type="ECO:0000259" key="5">
    <source>
        <dbReference type="PROSITE" id="PS50109"/>
    </source>
</evidence>
<feature type="domain" description="Response regulatory" evidence="6">
    <location>
        <begin position="922"/>
        <end position="1036"/>
    </location>
</feature>
<comment type="caution">
    <text evidence="8">The sequence shown here is derived from an EMBL/GenBank/DDBJ whole genome shotgun (WGS) entry which is preliminary data.</text>
</comment>
<dbReference type="SUPFAM" id="SSF55874">
    <property type="entry name" value="ATPase domain of HSP90 chaperone/DNA topoisomerase II/histidine kinase"/>
    <property type="match status" value="2"/>
</dbReference>
<keyword evidence="9" id="KW-1185">Reference proteome</keyword>
<feature type="coiled-coil region" evidence="3">
    <location>
        <begin position="1165"/>
        <end position="1199"/>
    </location>
</feature>
<dbReference type="SUPFAM" id="SSF55785">
    <property type="entry name" value="PYP-like sensor domain (PAS domain)"/>
    <property type="match status" value="1"/>
</dbReference>
<dbReference type="InterPro" id="IPR004358">
    <property type="entry name" value="Sig_transdc_His_kin-like_C"/>
</dbReference>
<sequence>MLAPRDTLEDVPLVAFLDSYPEPAFILCSNPPYSSLSFVYGNSALYELLFRHDSTAALDDRTFFSALTADEDIVWLSDPIRSGSQSTSGSVGDSRTINMRPIWLPRDHMPIDIELTPTPIGLPITIPGIGSASRAHVFTASPRKAPMNFLRSEPQTEPKRRKDPGLRLPDFPLIPGCVGPNIQSKKGRSKSRSDSSSRLSQPISGIIPAELPSRLIDTYPWETTPLGPKESWPTTLTLMVKYLMETPVSSAIFWGWPDQVIIYNDPYARMIGSKHPRIFGKTGPVAWGELWHFLAAVSEGVRNGKAVCKADDLLFFSTLTDLHLPEEFYHSWHWTPIWQPDGVVCGVWNTTWETTQKVIAERRLNTMSELSSRLADARTQQEFRERTLEALSRNPLDLPFVALYWCEIEDGPPVNSQTTSKDAPRALSYLRNHSTRLINVTLSLAGSIGIPSEHPIAPSTVKYTLNSVTHRPIYVTSDSVTDVGSPGPAEAAPLGQYSEPPLSFATSLGHPPASTKTAESGLDIARVFASGAIEIVDPLPAHLAQGLDQRGFKDTPRVAAILPVSTNLNQSKRSGDGRTLPYAVILLGLNTRRAYDADYASWIESVGSGLSNQLTVVLQREADMKMMEERERIDKAKTMFFTNVSHELRTPLTLIQAPLEQLLSSGVSNDVQYKLQLATRNCKRLKKLIDSIMDMSKLEAGRLVGSFRPVQLGRVTADLAALFRSLAEKKGINYQIFSDGGPEPLVYVDTDLWEKIICNLLSNAFKYTLEGAITVSITHDPAMSHVSVSDTGVGIPKEHIDQIFERFFRVNTNTAEGTGVGLSLTKELVSLHGGRMSVVSRTKDEFPGHSGSVFTVTIPHGGSHLPPALIQDAARPDAREPSRKDMEYWMELDQPTPSTTSASEEGDSSAASSTFFFEKDDTILVVDDNADMRSYVRKVFTPYLTVFEACDGVEALHIARSHKLNLVLCDVMMPNMDGSELLKRLREERRTRLLPVIFVTASDDPNLLGGRTDGAVDYINKPFRIKDLLARAHLQLQLGKRRVKLEEDFEVRSRELQVLTDLSPVGIFRTDADGKVIYANSAWFQITGVPADRTDEWMDHIHNLSKGDAISIFRACFESLKPLSMQIHWMSGCWTHFGISPLVSPEGILLGAFGAVTDINEQHRAEEVRIALAEEREHMAALRAEDAEAQRQLEVERRRAQELLIDVTSHELRSAHFDRVGAFLLSFPIRQPVSAIIQNAQEVVRTNLKGLRDMLHDCIIRSTGYSPTEEMLNELDDDLQAMDSIAQCGQAQARIANDVLSLSRIQLNVLSIIPTEFDIRRETSQILMVFRNELMSKEIHFKLDLGRGAEMFDLQVVRTDRSRYAQIITNLMSNAIRFTDMSTGQRDIKVSLELSPDPPVDDSCAPPPLINGRSFRARSPECESGDITVYIYVSVQDSGPGLQKEDLALLFQRFQQGSNAHHVFGGSGLGLFVCRQLCNLMGGRIEVVSEPGEGAMFRFFVRAAAPSCLGPSRPTISFRRSASVQSKASGGSRGSTKSGSRRLPETPNLHKRPLNVLITEDNKINQTVLARQMKKAGFTTAIASNGLEAIEAIEKIQPGCDGDAASQKFDVVLMDLEMPVLDGFETTREIRKREADGTLWSRNFIIALTGNARLEQVQAARDAGVDDVMIKVRGTHTSASKNNNVKSFSRIRLTPSSQR</sequence>
<dbReference type="Pfam" id="PF00072">
    <property type="entry name" value="Response_reg"/>
    <property type="match status" value="2"/>
</dbReference>
<feature type="domain" description="PAS" evidence="7">
    <location>
        <begin position="1052"/>
        <end position="1088"/>
    </location>
</feature>
<dbReference type="SMART" id="SM00448">
    <property type="entry name" value="REC"/>
    <property type="match status" value="2"/>
</dbReference>
<dbReference type="SUPFAM" id="SSF47384">
    <property type="entry name" value="Homodimeric domain of signal transducing histidine kinase"/>
    <property type="match status" value="1"/>
</dbReference>
<dbReference type="PROSITE" id="PS50109">
    <property type="entry name" value="HIS_KIN"/>
    <property type="match status" value="2"/>
</dbReference>
<dbReference type="CDD" id="cd00082">
    <property type="entry name" value="HisKA"/>
    <property type="match status" value="1"/>
</dbReference>
<dbReference type="InterPro" id="IPR035965">
    <property type="entry name" value="PAS-like_dom_sf"/>
</dbReference>
<feature type="compositionally biased region" description="Low complexity" evidence="4">
    <location>
        <begin position="1526"/>
        <end position="1538"/>
    </location>
</feature>
<feature type="region of interest" description="Disordered" evidence="4">
    <location>
        <begin position="143"/>
        <end position="201"/>
    </location>
</feature>
<dbReference type="Gene3D" id="3.40.50.2300">
    <property type="match status" value="2"/>
</dbReference>
<dbReference type="Pfam" id="PF00512">
    <property type="entry name" value="HisKA"/>
    <property type="match status" value="1"/>
</dbReference>
<dbReference type="InterPro" id="IPR001789">
    <property type="entry name" value="Sig_transdc_resp-reg_receiver"/>
</dbReference>
<protein>
    <recommendedName>
        <fullName evidence="10">Multi-sensor signal transduction histidine kinase</fullName>
    </recommendedName>
</protein>
<dbReference type="PROSITE" id="PS50110">
    <property type="entry name" value="RESPONSE_REGULATORY"/>
    <property type="match status" value="2"/>
</dbReference>
<keyword evidence="3" id="KW-0175">Coiled coil</keyword>
<dbReference type="PROSITE" id="PS50112">
    <property type="entry name" value="PAS"/>
    <property type="match status" value="1"/>
</dbReference>
<dbReference type="SMART" id="SM00387">
    <property type="entry name" value="HATPase_c"/>
    <property type="match status" value="2"/>
</dbReference>